<evidence type="ECO:0000256" key="1">
    <source>
        <dbReference type="SAM" id="MobiDB-lite"/>
    </source>
</evidence>
<dbReference type="AlphaFoldDB" id="A0ABD1ZB11"/>
<proteinExistence type="predicted"/>
<name>A0ABD1ZB11_9MARC</name>
<gene>
    <name evidence="2" type="ORF">R1flu_012468</name>
</gene>
<evidence type="ECO:0000313" key="3">
    <source>
        <dbReference type="Proteomes" id="UP001605036"/>
    </source>
</evidence>
<evidence type="ECO:0000313" key="2">
    <source>
        <dbReference type="EMBL" id="KAL2644881.1"/>
    </source>
</evidence>
<accession>A0ABD1ZB11</accession>
<feature type="region of interest" description="Disordered" evidence="1">
    <location>
        <begin position="1"/>
        <end position="48"/>
    </location>
</feature>
<dbReference type="EMBL" id="JBHFFA010000002">
    <property type="protein sequence ID" value="KAL2644881.1"/>
    <property type="molecule type" value="Genomic_DNA"/>
</dbReference>
<dbReference type="Proteomes" id="UP001605036">
    <property type="component" value="Unassembled WGS sequence"/>
</dbReference>
<keyword evidence="3" id="KW-1185">Reference proteome</keyword>
<sequence>MISEAEDEVQAEPNKTGGETLKPAATKDNATGHRIAPPMEGNYREGTLAGTMSRTDYIAHRDRVEMDHERA</sequence>
<comment type="caution">
    <text evidence="2">The sequence shown here is derived from an EMBL/GenBank/DDBJ whole genome shotgun (WGS) entry which is preliminary data.</text>
</comment>
<protein>
    <submittedName>
        <fullName evidence="2">Uncharacterized protein</fullName>
    </submittedName>
</protein>
<organism evidence="2 3">
    <name type="scientific">Riccia fluitans</name>
    <dbReference type="NCBI Taxonomy" id="41844"/>
    <lineage>
        <taxon>Eukaryota</taxon>
        <taxon>Viridiplantae</taxon>
        <taxon>Streptophyta</taxon>
        <taxon>Embryophyta</taxon>
        <taxon>Marchantiophyta</taxon>
        <taxon>Marchantiopsida</taxon>
        <taxon>Marchantiidae</taxon>
        <taxon>Marchantiales</taxon>
        <taxon>Ricciaceae</taxon>
        <taxon>Riccia</taxon>
    </lineage>
</organism>
<feature type="compositionally biased region" description="Acidic residues" evidence="1">
    <location>
        <begin position="1"/>
        <end position="10"/>
    </location>
</feature>
<reference evidence="2 3" key="1">
    <citation type="submission" date="2024-09" db="EMBL/GenBank/DDBJ databases">
        <title>Chromosome-scale assembly of Riccia fluitans.</title>
        <authorList>
            <person name="Paukszto L."/>
            <person name="Sawicki J."/>
            <person name="Karawczyk K."/>
            <person name="Piernik-Szablinska J."/>
            <person name="Szczecinska M."/>
            <person name="Mazdziarz M."/>
        </authorList>
    </citation>
    <scope>NUCLEOTIDE SEQUENCE [LARGE SCALE GENOMIC DNA]</scope>
    <source>
        <strain evidence="2">Rf_01</strain>
        <tissue evidence="2">Aerial parts of the thallus</tissue>
    </source>
</reference>